<keyword evidence="9" id="KW-0676">Redox-active center</keyword>
<dbReference type="GO" id="GO:0005788">
    <property type="term" value="C:endoplasmic reticulum lumen"/>
    <property type="evidence" value="ECO:0007669"/>
    <property type="project" value="UniProtKB-SubCell"/>
</dbReference>
<comment type="caution">
    <text evidence="12">The sequence shown here is derived from an EMBL/GenBank/DDBJ whole genome shotgun (WGS) entry which is preliminary data.</text>
</comment>
<dbReference type="KEGG" id="beq:BEWA_013730"/>
<evidence type="ECO:0000256" key="3">
    <source>
        <dbReference type="ARBA" id="ARBA00006347"/>
    </source>
</evidence>
<evidence type="ECO:0000256" key="10">
    <source>
        <dbReference type="SAM" id="SignalP"/>
    </source>
</evidence>
<dbReference type="PROSITE" id="PS51352">
    <property type="entry name" value="THIOREDOXIN_2"/>
    <property type="match status" value="2"/>
</dbReference>
<dbReference type="PANTHER" id="PTHR18929:SF132">
    <property type="entry name" value="PROTEIN DISULFIDE-ISOMERASE A3"/>
    <property type="match status" value="1"/>
</dbReference>
<dbReference type="InterPro" id="IPR013766">
    <property type="entry name" value="Thioredoxin_domain"/>
</dbReference>
<keyword evidence="7" id="KW-1015">Disulfide bond</keyword>
<dbReference type="EC" id="5.3.4.1" evidence="4"/>
<feature type="chain" id="PRO_5003953149" description="protein disulfide-isomerase" evidence="10">
    <location>
        <begin position="24"/>
        <end position="460"/>
    </location>
</feature>
<dbReference type="Gene3D" id="3.40.30.10">
    <property type="entry name" value="Glutaredoxin"/>
    <property type="match status" value="3"/>
</dbReference>
<evidence type="ECO:0000256" key="2">
    <source>
        <dbReference type="ARBA" id="ARBA00004319"/>
    </source>
</evidence>
<feature type="domain" description="Thioredoxin" evidence="11">
    <location>
        <begin position="329"/>
        <end position="451"/>
    </location>
</feature>
<feature type="signal peptide" evidence="10">
    <location>
        <begin position="1"/>
        <end position="23"/>
    </location>
</feature>
<dbReference type="GO" id="GO:0016757">
    <property type="term" value="F:glycosyltransferase activity"/>
    <property type="evidence" value="ECO:0007669"/>
    <property type="project" value="UniProtKB-KW"/>
</dbReference>
<dbReference type="CDD" id="cd02982">
    <property type="entry name" value="PDI_b'_family"/>
    <property type="match status" value="1"/>
</dbReference>
<dbReference type="PANTHER" id="PTHR18929">
    <property type="entry name" value="PROTEIN DISULFIDE ISOMERASE"/>
    <property type="match status" value="1"/>
</dbReference>
<evidence type="ECO:0000256" key="7">
    <source>
        <dbReference type="ARBA" id="ARBA00023157"/>
    </source>
</evidence>
<keyword evidence="12" id="KW-0328">Glycosyltransferase</keyword>
<accession>L1LC14</accession>
<evidence type="ECO:0000256" key="8">
    <source>
        <dbReference type="ARBA" id="ARBA00023235"/>
    </source>
</evidence>
<comment type="similarity">
    <text evidence="3">Belongs to the protein disulfide isomerase family.</text>
</comment>
<proteinExistence type="inferred from homology"/>
<dbReference type="RefSeq" id="XP_004832266.1">
    <property type="nucleotide sequence ID" value="XM_004832209.1"/>
</dbReference>
<dbReference type="SUPFAM" id="SSF52833">
    <property type="entry name" value="Thioredoxin-like"/>
    <property type="match status" value="3"/>
</dbReference>
<evidence type="ECO:0000313" key="13">
    <source>
        <dbReference type="Proteomes" id="UP000031512"/>
    </source>
</evidence>
<dbReference type="CDD" id="cd02961">
    <property type="entry name" value="PDI_a_family"/>
    <property type="match status" value="1"/>
</dbReference>
<keyword evidence="6" id="KW-0256">Endoplasmic reticulum</keyword>
<dbReference type="STRING" id="1537102.L1LC14"/>
<dbReference type="InterPro" id="IPR036249">
    <property type="entry name" value="Thioredoxin-like_sf"/>
</dbReference>
<name>L1LC14_THEEQ</name>
<sequence>MMKNIKFLFYLAALFTSAVVADGEEKVVVLTDSTLHDFVAKHEHVLVKFYADWCMHCKSLAPEYEKAADLLKAEGSSIILAKVNNEDAKDLLTEFMIEGFPTLKFFKNGNAIEYTGNRQAEGIIDWCKEIILPSVKPTSDIKAEIEADPTSIIFLAAGTDPESKLHKKFESEADKYRTQAKFFHSKEGDGKISVHHPGQDPFFFTGSEDEDLAGFFKVESLPLFSEIDQSNYMSFILSGKNLSWFCGSEEDYKKYKDAFTKAARVLRDTTIFVWVDSVKLSSIKEVFVIKTVPAVAYQTQDGRYIMEHAHYSFGSSESIVSFYKDVEADLIKKTIRSEEAPEQQEGKITTLVGTTLSSVVGGPKHVLLLIHAPHCDHCKTFMPIFEEFADYALDLHVCKFNGDANESPLDSVKWDSFPTVLFFKANSVEPVVFSGERTLEGLKEFVAQQGVEVSDVHTEL</sequence>
<dbReference type="AlphaFoldDB" id="L1LC14"/>
<dbReference type="PRINTS" id="PR00421">
    <property type="entry name" value="THIOREDOXIN"/>
</dbReference>
<dbReference type="OrthoDB" id="72053at2759"/>
<gene>
    <name evidence="12" type="ORF">BEWA_013730</name>
</gene>
<dbReference type="GO" id="GO:0034976">
    <property type="term" value="P:response to endoplasmic reticulum stress"/>
    <property type="evidence" value="ECO:0007669"/>
    <property type="project" value="TreeGrafter"/>
</dbReference>
<evidence type="ECO:0000259" key="11">
    <source>
        <dbReference type="PROSITE" id="PS51352"/>
    </source>
</evidence>
<reference evidence="12 13" key="1">
    <citation type="journal article" date="2012" name="BMC Genomics">
        <title>Comparative genomic analysis and phylogenetic position of Theileria equi.</title>
        <authorList>
            <person name="Kappmeyer L.S."/>
            <person name="Thiagarajan M."/>
            <person name="Herndon D.R."/>
            <person name="Ramsay J.D."/>
            <person name="Caler E."/>
            <person name="Djikeng A."/>
            <person name="Gillespie J.J."/>
            <person name="Lau A.O."/>
            <person name="Roalson E.H."/>
            <person name="Silva J.C."/>
            <person name="Silva M.G."/>
            <person name="Suarez C.E."/>
            <person name="Ueti M.W."/>
            <person name="Nene V.M."/>
            <person name="Mealey R.H."/>
            <person name="Knowles D.P."/>
            <person name="Brayton K.A."/>
        </authorList>
    </citation>
    <scope>NUCLEOTIDE SEQUENCE [LARGE SCALE GENOMIC DNA]</scope>
    <source>
        <strain evidence="12 13">WA</strain>
    </source>
</reference>
<dbReference type="eggNOG" id="KOG0190">
    <property type="taxonomic scope" value="Eukaryota"/>
</dbReference>
<dbReference type="FunFam" id="3.40.30.10:FF:000107">
    <property type="entry name" value="Protein disulfide-isomerase 5-2"/>
    <property type="match status" value="1"/>
</dbReference>
<evidence type="ECO:0000256" key="6">
    <source>
        <dbReference type="ARBA" id="ARBA00022824"/>
    </source>
</evidence>
<dbReference type="GeneID" id="15804449"/>
<dbReference type="Pfam" id="PF13848">
    <property type="entry name" value="Thioredoxin_6"/>
    <property type="match status" value="1"/>
</dbReference>
<dbReference type="VEuPathDB" id="PiroplasmaDB:BEWA_013730"/>
<evidence type="ECO:0000256" key="5">
    <source>
        <dbReference type="ARBA" id="ARBA00022729"/>
    </source>
</evidence>
<keyword evidence="13" id="KW-1185">Reference proteome</keyword>
<protein>
    <recommendedName>
        <fullName evidence="4">protein disulfide-isomerase</fullName>
        <ecNumber evidence="4">5.3.4.1</ecNumber>
    </recommendedName>
</protein>
<organism evidence="12 13">
    <name type="scientific">Theileria equi strain WA</name>
    <dbReference type="NCBI Taxonomy" id="1537102"/>
    <lineage>
        <taxon>Eukaryota</taxon>
        <taxon>Sar</taxon>
        <taxon>Alveolata</taxon>
        <taxon>Apicomplexa</taxon>
        <taxon>Aconoidasida</taxon>
        <taxon>Piroplasmida</taxon>
        <taxon>Theileriidae</taxon>
        <taxon>Theileria</taxon>
    </lineage>
</organism>
<evidence type="ECO:0000256" key="1">
    <source>
        <dbReference type="ARBA" id="ARBA00001182"/>
    </source>
</evidence>
<dbReference type="EMBL" id="ACOU01000004">
    <property type="protein sequence ID" value="EKX72814.1"/>
    <property type="molecule type" value="Genomic_DNA"/>
</dbReference>
<dbReference type="Proteomes" id="UP000031512">
    <property type="component" value="Unassembled WGS sequence"/>
</dbReference>
<keyword evidence="5 10" id="KW-0732">Signal</keyword>
<dbReference type="Pfam" id="PF00085">
    <property type="entry name" value="Thioredoxin"/>
    <property type="match status" value="2"/>
</dbReference>
<comment type="catalytic activity">
    <reaction evidence="1">
        <text>Catalyzes the rearrangement of -S-S- bonds in proteins.</text>
        <dbReference type="EC" id="5.3.4.1"/>
    </reaction>
</comment>
<evidence type="ECO:0000256" key="4">
    <source>
        <dbReference type="ARBA" id="ARBA00012723"/>
    </source>
</evidence>
<feature type="domain" description="Thioredoxin" evidence="11">
    <location>
        <begin position="6"/>
        <end position="132"/>
    </location>
</feature>
<dbReference type="GO" id="GO:0006457">
    <property type="term" value="P:protein folding"/>
    <property type="evidence" value="ECO:0007669"/>
    <property type="project" value="TreeGrafter"/>
</dbReference>
<keyword evidence="12" id="KW-0808">Transferase</keyword>
<evidence type="ECO:0000313" key="12">
    <source>
        <dbReference type="EMBL" id="EKX72814.1"/>
    </source>
</evidence>
<comment type="subcellular location">
    <subcellularLocation>
        <location evidence="2">Endoplasmic reticulum lumen</location>
    </subcellularLocation>
</comment>
<keyword evidence="8 12" id="KW-0413">Isomerase</keyword>
<dbReference type="GO" id="GO:0003756">
    <property type="term" value="F:protein disulfide isomerase activity"/>
    <property type="evidence" value="ECO:0007669"/>
    <property type="project" value="UniProtKB-EC"/>
</dbReference>
<evidence type="ECO:0000256" key="9">
    <source>
        <dbReference type="ARBA" id="ARBA00023284"/>
    </source>
</evidence>